<evidence type="ECO:0000259" key="2">
    <source>
        <dbReference type="Pfam" id="PF12081"/>
    </source>
</evidence>
<name>I4AH67_BERLS</name>
<dbReference type="InterPro" id="IPR022720">
    <property type="entry name" value="Motility-assoc_prot_GldM_N"/>
</dbReference>
<dbReference type="HOGENOM" id="CLU_1259880_0_0_10"/>
<reference evidence="4" key="1">
    <citation type="submission" date="2012-06" db="EMBL/GenBank/DDBJ databases">
        <title>The complete genome of Flexibacter litoralis DSM 6794.</title>
        <authorList>
            <person name="Lucas S."/>
            <person name="Copeland A."/>
            <person name="Lapidus A."/>
            <person name="Glavina del Rio T."/>
            <person name="Dalin E."/>
            <person name="Tice H."/>
            <person name="Bruce D."/>
            <person name="Goodwin L."/>
            <person name="Pitluck S."/>
            <person name="Peters L."/>
            <person name="Ovchinnikova G."/>
            <person name="Lu M."/>
            <person name="Kyrpides N."/>
            <person name="Mavromatis K."/>
            <person name="Ivanova N."/>
            <person name="Brettin T."/>
            <person name="Detter J.C."/>
            <person name="Han C."/>
            <person name="Larimer F."/>
            <person name="Land M."/>
            <person name="Hauser L."/>
            <person name="Markowitz V."/>
            <person name="Cheng J.-F."/>
            <person name="Hugenholtz P."/>
            <person name="Woyke T."/>
            <person name="Wu D."/>
            <person name="Spring S."/>
            <person name="Lang E."/>
            <person name="Kopitz M."/>
            <person name="Brambilla E."/>
            <person name="Klenk H.-P."/>
            <person name="Eisen J.A."/>
        </authorList>
    </citation>
    <scope>NUCLEOTIDE SEQUENCE [LARGE SCALE GENOMIC DNA]</scope>
    <source>
        <strain evidence="4">ATCC 23117 / DSM 6794 / NBRC 15988 / NCIMB 1366 / Sio-4</strain>
    </source>
</reference>
<dbReference type="Proteomes" id="UP000006054">
    <property type="component" value="Chromosome"/>
</dbReference>
<feature type="transmembrane region" description="Helical" evidence="1">
    <location>
        <begin position="6"/>
        <end position="28"/>
    </location>
</feature>
<dbReference type="RefSeq" id="WP_014796760.1">
    <property type="nucleotide sequence ID" value="NC_018018.1"/>
</dbReference>
<proteinExistence type="predicted"/>
<sequence length="219" mass="25633" precursor="true">MNNISFSRFHCITFFGVMVMSLFCFSCISEDKKTENQELETTDFSPALHFEKLEKQNREAADSLEALYDIHYGALKNDSLMKRKGDLLRQRTETILQQIDKTYFDLDYFLENIPADKNYKEATILFFIGKNKKGRGYKLEENLNEYITQINQIDNKWNFISPFISQTDIELLHNQNTDLVEAHFQKTFPEAAFAFLSALKKEIILIELQAIDELAKKNK</sequence>
<protein>
    <submittedName>
        <fullName evidence="3">GldM N-terminal domain protein</fullName>
    </submittedName>
</protein>
<accession>I4AH67</accession>
<evidence type="ECO:0000313" key="4">
    <source>
        <dbReference type="Proteomes" id="UP000006054"/>
    </source>
</evidence>
<feature type="domain" description="Gliding motility-associated protein GldM N-terminal" evidence="2">
    <location>
        <begin position="88"/>
        <end position="216"/>
    </location>
</feature>
<keyword evidence="1" id="KW-1133">Transmembrane helix</keyword>
<keyword evidence="1" id="KW-0472">Membrane</keyword>
<dbReference type="KEGG" id="fli:Fleli_0844"/>
<keyword evidence="1" id="KW-0812">Transmembrane</keyword>
<dbReference type="EMBL" id="CP003345">
    <property type="protein sequence ID" value="AFM03302.1"/>
    <property type="molecule type" value="Genomic_DNA"/>
</dbReference>
<evidence type="ECO:0000256" key="1">
    <source>
        <dbReference type="SAM" id="Phobius"/>
    </source>
</evidence>
<evidence type="ECO:0000313" key="3">
    <source>
        <dbReference type="EMBL" id="AFM03302.1"/>
    </source>
</evidence>
<dbReference type="AlphaFoldDB" id="I4AH67"/>
<gene>
    <name evidence="3" type="ordered locus">Fleli_0844</name>
</gene>
<dbReference type="Pfam" id="PF12081">
    <property type="entry name" value="GldM_1st"/>
    <property type="match status" value="1"/>
</dbReference>
<keyword evidence="4" id="KW-1185">Reference proteome</keyword>
<organism evidence="3 4">
    <name type="scientific">Bernardetia litoralis (strain ATCC 23117 / DSM 6794 / NBRC 15988 / NCIMB 1366 / Fx l1 / Sio-4)</name>
    <name type="common">Flexibacter litoralis</name>
    <dbReference type="NCBI Taxonomy" id="880071"/>
    <lineage>
        <taxon>Bacteria</taxon>
        <taxon>Pseudomonadati</taxon>
        <taxon>Bacteroidota</taxon>
        <taxon>Cytophagia</taxon>
        <taxon>Cytophagales</taxon>
        <taxon>Bernardetiaceae</taxon>
        <taxon>Bernardetia</taxon>
    </lineage>
</organism>